<evidence type="ECO:0000256" key="2">
    <source>
        <dbReference type="SAM" id="Phobius"/>
    </source>
</evidence>
<feature type="transmembrane region" description="Helical" evidence="2">
    <location>
        <begin position="379"/>
        <end position="398"/>
    </location>
</feature>
<protein>
    <submittedName>
        <fullName evidence="3">MFS transporter</fullName>
    </submittedName>
</protein>
<reference evidence="3 4" key="1">
    <citation type="submission" date="2020-10" db="EMBL/GenBank/DDBJ databases">
        <title>Connecting structure to function with the recovery of over 1000 high-quality activated sludge metagenome-assembled genomes encoding full-length rRNA genes using long-read sequencing.</title>
        <authorList>
            <person name="Singleton C.M."/>
            <person name="Petriglieri F."/>
            <person name="Kristensen J.M."/>
            <person name="Kirkegaard R.H."/>
            <person name="Michaelsen T.Y."/>
            <person name="Andersen M.H."/>
            <person name="Karst S.M."/>
            <person name="Dueholm M.S."/>
            <person name="Nielsen P.H."/>
            <person name="Albertsen M."/>
        </authorList>
    </citation>
    <scope>NUCLEOTIDE SEQUENCE [LARGE SCALE GENOMIC DNA]</scope>
    <source>
        <strain evidence="3">EsbW_18-Q3-R4-48_BATAC.463</strain>
    </source>
</reference>
<keyword evidence="2" id="KW-0812">Transmembrane</keyword>
<organism evidence="3 4">
    <name type="scientific">Candidatus Dechloromonas phosphorivorans</name>
    <dbReference type="NCBI Taxonomy" id="2899244"/>
    <lineage>
        <taxon>Bacteria</taxon>
        <taxon>Pseudomonadati</taxon>
        <taxon>Pseudomonadota</taxon>
        <taxon>Betaproteobacteria</taxon>
        <taxon>Rhodocyclales</taxon>
        <taxon>Azonexaceae</taxon>
        <taxon>Dechloromonas</taxon>
    </lineage>
</organism>
<feature type="transmembrane region" description="Helical" evidence="2">
    <location>
        <begin position="95"/>
        <end position="113"/>
    </location>
</feature>
<sequence length="406" mass="42613">MTNGRIFAYGLLGLPLAFAALPIYVHVPKFYAEAAGMELALLGAILLGARLLDAGIDPWLGWLADRVRRPQMVAIALLPFAAGFVALLNPPAQNAGLWLLGSLALTLHPASLLPRWLTRRGGADIGENSSLRTRLTAAREGFGLLGVVLAAALPALIASNMVDGVARLAWILPPLLLVAALVTFSRVSLGSPLRAVAEPLLPSLRRVLADRPFRHLLLIFVANGIASALPATLFLFFVADVLHLDSASGPLLALYFVSGAASLPLWIKVASRYGRVFAWGCAMLLSIVAFAGASLLGSGDLLPFAIICLASGLALGADLTLPAAIAADIGERQRQAGACFGVWNFVAKLNLALAAGLSLPLLGLLGYVPGSSSGLPALIFAYALLPLAFKALAGLLLWRWRHTLEL</sequence>
<dbReference type="Proteomes" id="UP000739411">
    <property type="component" value="Unassembled WGS sequence"/>
</dbReference>
<name>A0A935K051_9RHOO</name>
<feature type="transmembrane region" description="Helical" evidence="2">
    <location>
        <begin position="72"/>
        <end position="89"/>
    </location>
</feature>
<dbReference type="InterPro" id="IPR036259">
    <property type="entry name" value="MFS_trans_sf"/>
</dbReference>
<accession>A0A935K051</accession>
<feature type="transmembrane region" description="Helical" evidence="2">
    <location>
        <begin position="276"/>
        <end position="296"/>
    </location>
</feature>
<dbReference type="PANTHER" id="PTHR11328">
    <property type="entry name" value="MAJOR FACILITATOR SUPERFAMILY DOMAIN-CONTAINING PROTEIN"/>
    <property type="match status" value="1"/>
</dbReference>
<evidence type="ECO:0000313" key="3">
    <source>
        <dbReference type="EMBL" id="MBK7415689.1"/>
    </source>
</evidence>
<feature type="transmembrane region" description="Helical" evidence="2">
    <location>
        <begin position="142"/>
        <end position="162"/>
    </location>
</feature>
<dbReference type="GO" id="GO:0015293">
    <property type="term" value="F:symporter activity"/>
    <property type="evidence" value="ECO:0007669"/>
    <property type="project" value="InterPro"/>
</dbReference>
<dbReference type="SUPFAM" id="SSF103473">
    <property type="entry name" value="MFS general substrate transporter"/>
    <property type="match status" value="1"/>
</dbReference>
<feature type="transmembrane region" description="Helical" evidence="2">
    <location>
        <begin position="216"/>
        <end position="239"/>
    </location>
</feature>
<dbReference type="InterPro" id="IPR039672">
    <property type="entry name" value="MFS_2"/>
</dbReference>
<feature type="transmembrane region" description="Helical" evidence="2">
    <location>
        <begin position="345"/>
        <end position="367"/>
    </location>
</feature>
<feature type="transmembrane region" description="Helical" evidence="2">
    <location>
        <begin position="168"/>
        <end position="189"/>
    </location>
</feature>
<gene>
    <name evidence="3" type="ORF">IPJ38_11835</name>
</gene>
<keyword evidence="2" id="KW-1133">Transmembrane helix</keyword>
<feature type="transmembrane region" description="Helical" evidence="2">
    <location>
        <begin position="7"/>
        <end position="27"/>
    </location>
</feature>
<feature type="transmembrane region" description="Helical" evidence="2">
    <location>
        <begin position="39"/>
        <end position="60"/>
    </location>
</feature>
<evidence type="ECO:0000256" key="1">
    <source>
        <dbReference type="ARBA" id="ARBA00009617"/>
    </source>
</evidence>
<dbReference type="EMBL" id="JADJMS010000023">
    <property type="protein sequence ID" value="MBK7415689.1"/>
    <property type="molecule type" value="Genomic_DNA"/>
</dbReference>
<dbReference type="PANTHER" id="PTHR11328:SF24">
    <property type="entry name" value="MAJOR FACILITATOR SUPERFAMILY (MFS) PROFILE DOMAIN-CONTAINING PROTEIN"/>
    <property type="match status" value="1"/>
</dbReference>
<dbReference type="GO" id="GO:0008643">
    <property type="term" value="P:carbohydrate transport"/>
    <property type="evidence" value="ECO:0007669"/>
    <property type="project" value="InterPro"/>
</dbReference>
<evidence type="ECO:0000313" key="4">
    <source>
        <dbReference type="Proteomes" id="UP000739411"/>
    </source>
</evidence>
<feature type="transmembrane region" description="Helical" evidence="2">
    <location>
        <begin position="251"/>
        <end position="269"/>
    </location>
</feature>
<feature type="transmembrane region" description="Helical" evidence="2">
    <location>
        <begin position="302"/>
        <end position="325"/>
    </location>
</feature>
<dbReference type="AlphaFoldDB" id="A0A935K051"/>
<comment type="caution">
    <text evidence="3">The sequence shown here is derived from an EMBL/GenBank/DDBJ whole genome shotgun (WGS) entry which is preliminary data.</text>
</comment>
<dbReference type="GO" id="GO:0005886">
    <property type="term" value="C:plasma membrane"/>
    <property type="evidence" value="ECO:0007669"/>
    <property type="project" value="TreeGrafter"/>
</dbReference>
<keyword evidence="2" id="KW-0472">Membrane</keyword>
<dbReference type="Gene3D" id="1.20.1250.20">
    <property type="entry name" value="MFS general substrate transporter like domains"/>
    <property type="match status" value="2"/>
</dbReference>
<dbReference type="Pfam" id="PF13347">
    <property type="entry name" value="MFS_2"/>
    <property type="match status" value="1"/>
</dbReference>
<proteinExistence type="inferred from homology"/>
<comment type="similarity">
    <text evidence="1">Belongs to the sodium:galactoside symporter (TC 2.A.2) family.</text>
</comment>